<proteinExistence type="predicted"/>
<keyword evidence="4" id="KW-0067">ATP-binding</keyword>
<dbReference type="Proteomes" id="UP001159257">
    <property type="component" value="Unassembled WGS sequence"/>
</dbReference>
<protein>
    <submittedName>
        <fullName evidence="7">UvrD-like helicase C-terminal domain-containing protein</fullName>
    </submittedName>
</protein>
<organism evidence="7 8">
    <name type="scientific">Marinobacterium sediminicola</name>
    <dbReference type="NCBI Taxonomy" id="518898"/>
    <lineage>
        <taxon>Bacteria</taxon>
        <taxon>Pseudomonadati</taxon>
        <taxon>Pseudomonadota</taxon>
        <taxon>Gammaproteobacteria</taxon>
        <taxon>Oceanospirillales</taxon>
        <taxon>Oceanospirillaceae</taxon>
        <taxon>Marinobacterium</taxon>
    </lineage>
</organism>
<evidence type="ECO:0000256" key="5">
    <source>
        <dbReference type="SAM" id="MobiDB-lite"/>
    </source>
</evidence>
<reference evidence="7 8" key="1">
    <citation type="submission" date="2017-05" db="EMBL/GenBank/DDBJ databases">
        <authorList>
            <person name="Varghese N."/>
            <person name="Submissions S."/>
        </authorList>
    </citation>
    <scope>NUCLEOTIDE SEQUENCE [LARGE SCALE GENOMIC DNA]</scope>
    <source>
        <strain evidence="7 8">CGMCC 1.7287</strain>
    </source>
</reference>
<gene>
    <name evidence="7" type="ORF">SAMN04487964_11470</name>
</gene>
<evidence type="ECO:0000256" key="4">
    <source>
        <dbReference type="ARBA" id="ARBA00022840"/>
    </source>
</evidence>
<accession>A0ABY1S2S7</accession>
<comment type="caution">
    <text evidence="7">The sequence shown here is derived from an EMBL/GenBank/DDBJ whole genome shotgun (WGS) entry which is preliminary data.</text>
</comment>
<dbReference type="EMBL" id="FXWV01000014">
    <property type="protein sequence ID" value="SMR77579.1"/>
    <property type="molecule type" value="Genomic_DNA"/>
</dbReference>
<dbReference type="Gene3D" id="3.40.50.300">
    <property type="entry name" value="P-loop containing nucleotide triphosphate hydrolases"/>
    <property type="match status" value="2"/>
</dbReference>
<sequence length="957" mass="107245">MDQTLNESYLQEVAQEELEILDGIIEYAEKMIRDGDLKYRGLKRSAYSKALKLDREQGGITIFRLGMESLVYPSHRSGYVTPHSPVGRLCSVAGMGYEGYSQAWGSYKVAEERQFRRHGFEELERHARNFMAMKVENNDGSGRVMDLRAFIEKALLSVRKAVHQTPPEPQVPTTEPNTVLPAPVSDQSDGQPSEETDTFSLLIVDDDDEQALLSFSEIDDHEDEYAVESSSGITLDDHFFLNRTHGQDKIISRAPVGPMWVEGVAGSGKTSAALGRTKMLCDFNSNEVSDRDTFHAILGDDFDYWEAQFAGKFSQEGSVGFVRTAELIQYLKETCSQLGMPSLPVLEYHELRARLRAYRNLESSGINGARFKHSSEPGDPLTTTLAWLNASRREVAKIIAEDLVDQATRINSDKLNSFTSSQKALFSVAKKNLLSEVEKIALELRGASSPERAIYGLGRKLLRKIEEVTQKILGADSLCVLVGGRVVYGKSIQELAPKLAESATDLFLDTGSILVLYDLEKNAQGEGNVKPVTVPTASSRQYEFLSAEGQVLSFDEALELARNGKGVIARVPNFSEKGRFNAVFMPVDELFIRLGSSGSLLYLDGEVLKRLKVYRGLGSQAVNDVEKEERKLFPRRIFMRSAIDCLAKPLKNIAGSYSKALSSAAAHFPEKHIAQEVYERLETKKLNDSDIDLLLCLAHDLSIGVSSTLPPSLREPAYYQSVFVDEVQDFTEQQIYLMTSQADPLFTAVTVVGDRSQQLLRNQEIHIGKCFPIGHYPQFVELDENLRQKSEPELASFSANLRNLLSKGNEIDIEIFHSALEVRFNGEGEPHNLRDFSARHDELQYICELISETPEDQSLAVVLPDLEAAKLFHSYCEEKLDGSFRKMSMSEHIELNKKYLVHFTSVLHVKGLEFDVVLLPMLDQYDLSQPIFRNRLYVGCTRARNRLVMSRCGISSQ</sequence>
<dbReference type="InterPro" id="IPR013986">
    <property type="entry name" value="DExx_box_DNA_helicase_dom_sf"/>
</dbReference>
<keyword evidence="8" id="KW-1185">Reference proteome</keyword>
<keyword evidence="2" id="KW-0378">Hydrolase</keyword>
<keyword evidence="1" id="KW-0547">Nucleotide-binding</keyword>
<name>A0ABY1S2S7_9GAMM</name>
<dbReference type="Gene3D" id="1.10.10.160">
    <property type="match status" value="1"/>
</dbReference>
<evidence type="ECO:0000256" key="3">
    <source>
        <dbReference type="ARBA" id="ARBA00022806"/>
    </source>
</evidence>
<evidence type="ECO:0000259" key="6">
    <source>
        <dbReference type="Pfam" id="PF13538"/>
    </source>
</evidence>
<evidence type="ECO:0000256" key="2">
    <source>
        <dbReference type="ARBA" id="ARBA00022801"/>
    </source>
</evidence>
<dbReference type="InterPro" id="IPR000212">
    <property type="entry name" value="DNA_helicase_UvrD/REP"/>
</dbReference>
<evidence type="ECO:0000313" key="7">
    <source>
        <dbReference type="EMBL" id="SMR77579.1"/>
    </source>
</evidence>
<dbReference type="RefSeq" id="WP_239040418.1">
    <property type="nucleotide sequence ID" value="NZ_BAAAEY010000013.1"/>
</dbReference>
<keyword evidence="3" id="KW-0347">Helicase</keyword>
<feature type="region of interest" description="Disordered" evidence="5">
    <location>
        <begin position="163"/>
        <end position="195"/>
    </location>
</feature>
<dbReference type="InterPro" id="IPR027417">
    <property type="entry name" value="P-loop_NTPase"/>
</dbReference>
<evidence type="ECO:0000256" key="1">
    <source>
        <dbReference type="ARBA" id="ARBA00022741"/>
    </source>
</evidence>
<feature type="domain" description="UvrD-like helicase C-terminal" evidence="6">
    <location>
        <begin position="901"/>
        <end position="949"/>
    </location>
</feature>
<dbReference type="SUPFAM" id="SSF52540">
    <property type="entry name" value="P-loop containing nucleoside triphosphate hydrolases"/>
    <property type="match status" value="1"/>
</dbReference>
<dbReference type="InterPro" id="IPR027785">
    <property type="entry name" value="UvrD-like_helicase_C"/>
</dbReference>
<dbReference type="PANTHER" id="PTHR11070">
    <property type="entry name" value="UVRD / RECB / PCRA DNA HELICASE FAMILY MEMBER"/>
    <property type="match status" value="1"/>
</dbReference>
<dbReference type="Pfam" id="PF13538">
    <property type="entry name" value="UvrD_C_2"/>
    <property type="match status" value="1"/>
</dbReference>
<evidence type="ECO:0000313" key="8">
    <source>
        <dbReference type="Proteomes" id="UP001159257"/>
    </source>
</evidence>